<feature type="transmembrane region" description="Helical" evidence="3">
    <location>
        <begin position="154"/>
        <end position="176"/>
    </location>
</feature>
<dbReference type="PANTHER" id="PTHR37815">
    <property type="entry name" value="UPF0397 PROTEIN BC_2624-RELATED"/>
    <property type="match status" value="1"/>
</dbReference>
<keyword evidence="2 3" id="KW-1133">Transmembrane helix</keyword>
<evidence type="ECO:0000256" key="2">
    <source>
        <dbReference type="ARBA" id="ARBA00022989"/>
    </source>
</evidence>
<accession>A0A413YRN4</accession>
<feature type="transmembrane region" description="Helical" evidence="3">
    <location>
        <begin position="20"/>
        <end position="44"/>
    </location>
</feature>
<evidence type="ECO:0000256" key="1">
    <source>
        <dbReference type="ARBA" id="ARBA00022692"/>
    </source>
</evidence>
<dbReference type="InterPro" id="IPR009825">
    <property type="entry name" value="ECF_substrate-spec-like"/>
</dbReference>
<reference evidence="4 5" key="1">
    <citation type="submission" date="2018-08" db="EMBL/GenBank/DDBJ databases">
        <title>A genome reference for cultivated species of the human gut microbiota.</title>
        <authorList>
            <person name="Zou Y."/>
            <person name="Xue W."/>
            <person name="Luo G."/>
        </authorList>
    </citation>
    <scope>NUCLEOTIDE SEQUENCE [LARGE SCALE GENOMIC DNA]</scope>
    <source>
        <strain evidence="4 5">AM37-3BH</strain>
    </source>
</reference>
<gene>
    <name evidence="4" type="ORF">DW858_12415</name>
</gene>
<dbReference type="Pfam" id="PF07155">
    <property type="entry name" value="ECF-ribofla_trS"/>
    <property type="match status" value="1"/>
</dbReference>
<dbReference type="GO" id="GO:0016020">
    <property type="term" value="C:membrane"/>
    <property type="evidence" value="ECO:0007669"/>
    <property type="project" value="InterPro"/>
</dbReference>
<name>A0A413YRN4_9FIRM</name>
<evidence type="ECO:0000313" key="4">
    <source>
        <dbReference type="EMBL" id="RHC11716.1"/>
    </source>
</evidence>
<keyword evidence="1 3" id="KW-0812">Transmembrane</keyword>
<organism evidence="4 5">
    <name type="scientific">Lachnospira eligens</name>
    <dbReference type="NCBI Taxonomy" id="39485"/>
    <lineage>
        <taxon>Bacteria</taxon>
        <taxon>Bacillati</taxon>
        <taxon>Bacillota</taxon>
        <taxon>Clostridia</taxon>
        <taxon>Lachnospirales</taxon>
        <taxon>Lachnospiraceae</taxon>
        <taxon>Lachnospira</taxon>
    </lineage>
</organism>
<feature type="transmembrane region" description="Helical" evidence="3">
    <location>
        <begin position="87"/>
        <end position="110"/>
    </location>
</feature>
<dbReference type="PANTHER" id="PTHR37815:SF3">
    <property type="entry name" value="UPF0397 PROTEIN SPR0429"/>
    <property type="match status" value="1"/>
</dbReference>
<sequence>MEAQQTQLVQQGIKKEGFHITVTQMCVTAVFMALTCVATMVVQIPIPLGYAHLGDSVILICAFFFGPVVGALAGGIGSAMADILTGFAVWAVPTLIIKTIMPIIACAIFGNMKSKFDRCKVISVKGIVGAVVTLLFMTLGYVVFGAIIAGNFAAGLASAPGLLLKSVVNMVVYLFVATGMSKILGRNNN</sequence>
<dbReference type="AlphaFoldDB" id="A0A413YRN4"/>
<dbReference type="Proteomes" id="UP000285844">
    <property type="component" value="Unassembled WGS sequence"/>
</dbReference>
<feature type="transmembrane region" description="Helical" evidence="3">
    <location>
        <begin position="56"/>
        <end position="81"/>
    </location>
</feature>
<evidence type="ECO:0000256" key="3">
    <source>
        <dbReference type="SAM" id="Phobius"/>
    </source>
</evidence>
<dbReference type="RefSeq" id="WP_118264914.1">
    <property type="nucleotide sequence ID" value="NZ_QRKY01000001.1"/>
</dbReference>
<feature type="transmembrane region" description="Helical" evidence="3">
    <location>
        <begin position="122"/>
        <end position="148"/>
    </location>
</feature>
<evidence type="ECO:0000313" key="5">
    <source>
        <dbReference type="Proteomes" id="UP000285844"/>
    </source>
</evidence>
<proteinExistence type="predicted"/>
<dbReference type="Gene3D" id="1.10.1760.20">
    <property type="match status" value="1"/>
</dbReference>
<keyword evidence="3" id="KW-0472">Membrane</keyword>
<comment type="caution">
    <text evidence="4">The sequence shown here is derived from an EMBL/GenBank/DDBJ whole genome shotgun (WGS) entry which is preliminary data.</text>
</comment>
<dbReference type="EMBL" id="QSHM01000018">
    <property type="protein sequence ID" value="RHC11716.1"/>
    <property type="molecule type" value="Genomic_DNA"/>
</dbReference>
<protein>
    <submittedName>
        <fullName evidence="4">ECF transporter S component</fullName>
    </submittedName>
</protein>